<dbReference type="EMBL" id="JAAPAO010000570">
    <property type="protein sequence ID" value="KAF4656911.1"/>
    <property type="molecule type" value="Genomic_DNA"/>
</dbReference>
<keyword evidence="3" id="KW-1185">Reference proteome</keyword>
<dbReference type="AlphaFoldDB" id="A0A7J6LCS7"/>
<evidence type="ECO:0000313" key="3">
    <source>
        <dbReference type="Proteomes" id="UP000591131"/>
    </source>
</evidence>
<dbReference type="Proteomes" id="UP000591131">
    <property type="component" value="Unassembled WGS sequence"/>
</dbReference>
<proteinExistence type="predicted"/>
<accession>A0A7J6LCS7</accession>
<feature type="region of interest" description="Disordered" evidence="1">
    <location>
        <begin position="49"/>
        <end position="101"/>
    </location>
</feature>
<gene>
    <name evidence="2" type="ORF">FOL47_008699</name>
</gene>
<sequence length="177" mass="20314">MSSSSSGRWDLSSWTDPRAFWKCLDFLQGRKPPLPEDVQESVELNLRRVSERFHEEDIATPNRDGEKDNDQSHAQRRSVRSTREKEIVPIADRPKVKPADDDLFDEIKVDYEQPLTLKEVEHERSKPDPKLAHEAVQSMLEDPSELIDGGRQQATAAAWETTVDDFEFDPVPTTKQS</sequence>
<evidence type="ECO:0000256" key="1">
    <source>
        <dbReference type="SAM" id="MobiDB-lite"/>
    </source>
</evidence>
<comment type="caution">
    <text evidence="2">The sequence shown here is derived from an EMBL/GenBank/DDBJ whole genome shotgun (WGS) entry which is preliminary data.</text>
</comment>
<organism evidence="2 3">
    <name type="scientific">Perkinsus chesapeaki</name>
    <name type="common">Clam parasite</name>
    <name type="synonym">Perkinsus andrewsi</name>
    <dbReference type="NCBI Taxonomy" id="330153"/>
    <lineage>
        <taxon>Eukaryota</taxon>
        <taxon>Sar</taxon>
        <taxon>Alveolata</taxon>
        <taxon>Perkinsozoa</taxon>
        <taxon>Perkinsea</taxon>
        <taxon>Perkinsida</taxon>
        <taxon>Perkinsidae</taxon>
        <taxon>Perkinsus</taxon>
    </lineage>
</organism>
<feature type="compositionally biased region" description="Basic and acidic residues" evidence="1">
    <location>
        <begin position="81"/>
        <end position="101"/>
    </location>
</feature>
<protein>
    <submittedName>
        <fullName evidence="2">Uncharacterized protein</fullName>
    </submittedName>
</protein>
<reference evidence="2 3" key="1">
    <citation type="submission" date="2020-04" db="EMBL/GenBank/DDBJ databases">
        <title>Perkinsus chesapeaki whole genome sequence.</title>
        <authorList>
            <person name="Bogema D.R."/>
        </authorList>
    </citation>
    <scope>NUCLEOTIDE SEQUENCE [LARGE SCALE GENOMIC DNA]</scope>
    <source>
        <strain evidence="2">ATCC PRA-425</strain>
    </source>
</reference>
<feature type="compositionally biased region" description="Basic and acidic residues" evidence="1">
    <location>
        <begin position="49"/>
        <end position="73"/>
    </location>
</feature>
<name>A0A7J6LCS7_PERCH</name>
<evidence type="ECO:0000313" key="2">
    <source>
        <dbReference type="EMBL" id="KAF4656911.1"/>
    </source>
</evidence>